<dbReference type="AlphaFoldDB" id="A0A6J4MAK8"/>
<evidence type="ECO:0000313" key="1">
    <source>
        <dbReference type="EMBL" id="CAA9352730.1"/>
    </source>
</evidence>
<sequence>MKLVVFGLSISSSWGNGHATTYRALLRAFRERGHEITFYEWDAPWYRGNRDLAHPGFVRLKLYREWTEIAADAVAEARDADAVIVGSYVKDGPRVIDALAGAGVDPLFFYDIDTPVTVAALRTGGTEYLRPDQVPLFTRYLSFTGGPFLHEVLEGELGAREARPLYCSVDVERYHPTEIDPLLVSDLAYMGTYAPDRQPVLER</sequence>
<dbReference type="EMBL" id="CADCTV010000670">
    <property type="protein sequence ID" value="CAA9352730.1"/>
    <property type="molecule type" value="Genomic_DNA"/>
</dbReference>
<dbReference type="SUPFAM" id="SSF53756">
    <property type="entry name" value="UDP-Glycosyltransferase/glycogen phosphorylase"/>
    <property type="match status" value="1"/>
</dbReference>
<organism evidence="1">
    <name type="scientific">uncultured Gemmatimonadota bacterium</name>
    <dbReference type="NCBI Taxonomy" id="203437"/>
    <lineage>
        <taxon>Bacteria</taxon>
        <taxon>Pseudomonadati</taxon>
        <taxon>Gemmatimonadota</taxon>
        <taxon>environmental samples</taxon>
    </lineage>
</organism>
<name>A0A6J4MAK8_9BACT</name>
<protein>
    <submittedName>
        <fullName evidence="1">Spore_germination_protein_CgeB</fullName>
    </submittedName>
</protein>
<gene>
    <name evidence="1" type="ORF">AVDCRST_MAG89-3223</name>
</gene>
<reference evidence="1" key="1">
    <citation type="submission" date="2020-02" db="EMBL/GenBank/DDBJ databases">
        <authorList>
            <person name="Meier V. D."/>
        </authorList>
    </citation>
    <scope>NUCLEOTIDE SEQUENCE</scope>
    <source>
        <strain evidence="1">AVDCRST_MAG89</strain>
    </source>
</reference>
<proteinExistence type="predicted"/>
<accession>A0A6J4MAK8</accession>